<dbReference type="Proteomes" id="UP001164929">
    <property type="component" value="Chromosome 10"/>
</dbReference>
<accession>A0AAD6M9H3</accession>
<dbReference type="EMBL" id="JAQIZT010000010">
    <property type="protein sequence ID" value="KAJ6980954.1"/>
    <property type="molecule type" value="Genomic_DNA"/>
</dbReference>
<dbReference type="AlphaFoldDB" id="A0AAD6M9H3"/>
<comment type="caution">
    <text evidence="1">The sequence shown here is derived from an EMBL/GenBank/DDBJ whole genome shotgun (WGS) entry which is preliminary data.</text>
</comment>
<evidence type="ECO:0000313" key="1">
    <source>
        <dbReference type="EMBL" id="KAJ6980954.1"/>
    </source>
</evidence>
<protein>
    <submittedName>
        <fullName evidence="1">Uncharacterized protein</fullName>
    </submittedName>
</protein>
<name>A0AAD6M9H3_9ROSI</name>
<proteinExistence type="predicted"/>
<evidence type="ECO:0000313" key="2">
    <source>
        <dbReference type="Proteomes" id="UP001164929"/>
    </source>
</evidence>
<gene>
    <name evidence="1" type="ORF">NC653_024360</name>
</gene>
<sequence length="166" mass="18473">MDWQKGAVASSAEKTSEGFFSANRVDDFPTSLSTGKILEMMEEVLTCLQSQIKLSRPPLLFICFFFIHQGGRQSSNSELTMIRSTPPRDVGKSPVSQGSVSPGMPFNEQQLRQLRAQCLVFLAFRNVLPPKKLHLDIALGNVVPKDGLGEDSWMKTVHPKKLINLK</sequence>
<keyword evidence="2" id="KW-1185">Reference proteome</keyword>
<reference evidence="1" key="1">
    <citation type="journal article" date="2023" name="Mol. Ecol. Resour.">
        <title>Chromosome-level genome assembly of a triploid poplar Populus alba 'Berolinensis'.</title>
        <authorList>
            <person name="Chen S."/>
            <person name="Yu Y."/>
            <person name="Wang X."/>
            <person name="Wang S."/>
            <person name="Zhang T."/>
            <person name="Zhou Y."/>
            <person name="He R."/>
            <person name="Meng N."/>
            <person name="Wang Y."/>
            <person name="Liu W."/>
            <person name="Liu Z."/>
            <person name="Liu J."/>
            <person name="Guo Q."/>
            <person name="Huang H."/>
            <person name="Sederoff R.R."/>
            <person name="Wang G."/>
            <person name="Qu G."/>
            <person name="Chen S."/>
        </authorList>
    </citation>
    <scope>NUCLEOTIDE SEQUENCE</scope>
    <source>
        <strain evidence="1">SC-2020</strain>
    </source>
</reference>
<organism evidence="1 2">
    <name type="scientific">Populus alba x Populus x berolinensis</name>
    <dbReference type="NCBI Taxonomy" id="444605"/>
    <lineage>
        <taxon>Eukaryota</taxon>
        <taxon>Viridiplantae</taxon>
        <taxon>Streptophyta</taxon>
        <taxon>Embryophyta</taxon>
        <taxon>Tracheophyta</taxon>
        <taxon>Spermatophyta</taxon>
        <taxon>Magnoliopsida</taxon>
        <taxon>eudicotyledons</taxon>
        <taxon>Gunneridae</taxon>
        <taxon>Pentapetalae</taxon>
        <taxon>rosids</taxon>
        <taxon>fabids</taxon>
        <taxon>Malpighiales</taxon>
        <taxon>Salicaceae</taxon>
        <taxon>Saliceae</taxon>
        <taxon>Populus</taxon>
    </lineage>
</organism>